<sequence>MQLHIKRAYSSATPTSLKYDSNVNFKELSNITAFSSKRRTTPSNISVLKTTLAEAPVNERGQTSVTSSSRK</sequence>
<keyword evidence="2" id="KW-1185">Reference proteome</keyword>
<gene>
    <name evidence="1" type="ORF">Q8A67_019968</name>
</gene>
<name>A0AA88TIG2_9TELE</name>
<organism evidence="1 2">
    <name type="scientific">Cirrhinus molitorella</name>
    <name type="common">mud carp</name>
    <dbReference type="NCBI Taxonomy" id="172907"/>
    <lineage>
        <taxon>Eukaryota</taxon>
        <taxon>Metazoa</taxon>
        <taxon>Chordata</taxon>
        <taxon>Craniata</taxon>
        <taxon>Vertebrata</taxon>
        <taxon>Euteleostomi</taxon>
        <taxon>Actinopterygii</taxon>
        <taxon>Neopterygii</taxon>
        <taxon>Teleostei</taxon>
        <taxon>Ostariophysi</taxon>
        <taxon>Cypriniformes</taxon>
        <taxon>Cyprinidae</taxon>
        <taxon>Labeoninae</taxon>
        <taxon>Labeonini</taxon>
        <taxon>Cirrhinus</taxon>
    </lineage>
</organism>
<comment type="caution">
    <text evidence="1">The sequence shown here is derived from an EMBL/GenBank/DDBJ whole genome shotgun (WGS) entry which is preliminary data.</text>
</comment>
<dbReference type="AlphaFoldDB" id="A0AA88TIG2"/>
<evidence type="ECO:0000313" key="1">
    <source>
        <dbReference type="EMBL" id="KAK2879177.1"/>
    </source>
</evidence>
<proteinExistence type="predicted"/>
<dbReference type="Proteomes" id="UP001187343">
    <property type="component" value="Unassembled WGS sequence"/>
</dbReference>
<accession>A0AA88TIG2</accession>
<evidence type="ECO:0000313" key="2">
    <source>
        <dbReference type="Proteomes" id="UP001187343"/>
    </source>
</evidence>
<dbReference type="EMBL" id="JAUYZG010000019">
    <property type="protein sequence ID" value="KAK2879177.1"/>
    <property type="molecule type" value="Genomic_DNA"/>
</dbReference>
<reference evidence="1" key="1">
    <citation type="submission" date="2023-08" db="EMBL/GenBank/DDBJ databases">
        <title>Chromosome-level Genome Assembly of mud carp (Cirrhinus molitorella).</title>
        <authorList>
            <person name="Liu H."/>
        </authorList>
    </citation>
    <scope>NUCLEOTIDE SEQUENCE</scope>
    <source>
        <strain evidence="1">Prfri</strain>
        <tissue evidence="1">Muscle</tissue>
    </source>
</reference>
<protein>
    <submittedName>
        <fullName evidence="1">Uncharacterized protein</fullName>
    </submittedName>
</protein>